<evidence type="ECO:0000256" key="5">
    <source>
        <dbReference type="ARBA" id="ARBA00049244"/>
    </source>
</evidence>
<keyword evidence="6" id="KW-0067">ATP-binding</keyword>
<dbReference type="EMBL" id="MHTH01000021">
    <property type="protein sequence ID" value="OHA57898.1"/>
    <property type="molecule type" value="Genomic_DNA"/>
</dbReference>
<name>A0A1G2QBR8_9BACT</name>
<dbReference type="Gene3D" id="1.10.8.60">
    <property type="match status" value="1"/>
</dbReference>
<protein>
    <recommendedName>
        <fullName evidence="6">DNA polymerase III subunit gamma/tau</fullName>
        <ecNumber evidence="6">2.7.7.7</ecNumber>
    </recommendedName>
</protein>
<comment type="catalytic activity">
    <reaction evidence="5 6">
        <text>DNA(n) + a 2'-deoxyribonucleoside 5'-triphosphate = DNA(n+1) + diphosphate</text>
        <dbReference type="Rhea" id="RHEA:22508"/>
        <dbReference type="Rhea" id="RHEA-COMP:17339"/>
        <dbReference type="Rhea" id="RHEA-COMP:17340"/>
        <dbReference type="ChEBI" id="CHEBI:33019"/>
        <dbReference type="ChEBI" id="CHEBI:61560"/>
        <dbReference type="ChEBI" id="CHEBI:173112"/>
        <dbReference type="EC" id="2.7.7.7"/>
    </reaction>
</comment>
<dbReference type="GO" id="GO:0009360">
    <property type="term" value="C:DNA polymerase III complex"/>
    <property type="evidence" value="ECO:0007669"/>
    <property type="project" value="InterPro"/>
</dbReference>
<dbReference type="SMART" id="SM00382">
    <property type="entry name" value="AAA"/>
    <property type="match status" value="1"/>
</dbReference>
<dbReference type="GO" id="GO:0003677">
    <property type="term" value="F:DNA binding"/>
    <property type="evidence" value="ECO:0007669"/>
    <property type="project" value="InterPro"/>
</dbReference>
<dbReference type="Pfam" id="PF01078">
    <property type="entry name" value="Mg_chelatase"/>
    <property type="match status" value="1"/>
</dbReference>
<dbReference type="SUPFAM" id="SSF52540">
    <property type="entry name" value="P-loop containing nucleoside triphosphate hydrolases"/>
    <property type="match status" value="1"/>
</dbReference>
<keyword evidence="4 6" id="KW-0239">DNA-directed DNA polymerase</keyword>
<evidence type="ECO:0000313" key="9">
    <source>
        <dbReference type="Proteomes" id="UP000176222"/>
    </source>
</evidence>
<dbReference type="Gene3D" id="1.20.272.10">
    <property type="match status" value="1"/>
</dbReference>
<dbReference type="GO" id="GO:0006261">
    <property type="term" value="P:DNA-templated DNA replication"/>
    <property type="evidence" value="ECO:0007669"/>
    <property type="project" value="TreeGrafter"/>
</dbReference>
<evidence type="ECO:0000256" key="6">
    <source>
        <dbReference type="RuleBase" id="RU364063"/>
    </source>
</evidence>
<dbReference type="InterPro" id="IPR050238">
    <property type="entry name" value="DNA_Rep/Repair_Clamp_Loader"/>
</dbReference>
<dbReference type="Proteomes" id="UP000176222">
    <property type="component" value="Unassembled WGS sequence"/>
</dbReference>
<comment type="subunit">
    <text evidence="6">DNA polymerase III contains a core (composed of alpha, epsilon and theta chains) that associates with a tau subunit. This core dimerizes to form the POLIII' complex. PolIII' associates with the gamma complex (composed of gamma, delta, delta', psi and chi chains) and with the beta chain to form the complete DNA polymerase III complex.</text>
</comment>
<dbReference type="EC" id="2.7.7.7" evidence="6"/>
<evidence type="ECO:0000256" key="2">
    <source>
        <dbReference type="ARBA" id="ARBA00022695"/>
    </source>
</evidence>
<dbReference type="PANTHER" id="PTHR11669">
    <property type="entry name" value="REPLICATION FACTOR C / DNA POLYMERASE III GAMMA-TAU SUBUNIT"/>
    <property type="match status" value="1"/>
</dbReference>
<evidence type="ECO:0000256" key="1">
    <source>
        <dbReference type="ARBA" id="ARBA00022679"/>
    </source>
</evidence>
<dbReference type="GO" id="GO:0005524">
    <property type="term" value="F:ATP binding"/>
    <property type="evidence" value="ECO:0007669"/>
    <property type="project" value="UniProtKB-KW"/>
</dbReference>
<dbReference type="CDD" id="cd00009">
    <property type="entry name" value="AAA"/>
    <property type="match status" value="1"/>
</dbReference>
<evidence type="ECO:0000256" key="4">
    <source>
        <dbReference type="ARBA" id="ARBA00022932"/>
    </source>
</evidence>
<dbReference type="InterPro" id="IPR003593">
    <property type="entry name" value="AAA+_ATPase"/>
</dbReference>
<dbReference type="InterPro" id="IPR012763">
    <property type="entry name" value="DNA_pol_III_sug/sutau_N"/>
</dbReference>
<dbReference type="InterPro" id="IPR008921">
    <property type="entry name" value="DNA_pol3_clamp-load_cplx_C"/>
</dbReference>
<proteinExistence type="inferred from homology"/>
<dbReference type="AlphaFoldDB" id="A0A1G2QBR8"/>
<gene>
    <name evidence="6" type="primary">dnaX</name>
    <name evidence="8" type="ORF">A2370_02715</name>
</gene>
<keyword evidence="1 6" id="KW-0808">Transferase</keyword>
<sequence length="348" mass="38349">MNEIALYRKYRPAKFKDVVGQEPVIRALEGALAGSQITHAYLFAGPRGTGKTSVARIFAGELGCAGNDLYEIDGASNNGVGEIRELREAVGSLPFSSSYKVYIIDEVHMLSHAAFNALLKTLEEPPRHVIFILATTELHKVPETVISRCQTFRFHQPEVPALQKHLKEIAKKEGYNIDEKSSHLIALLGEGSFRDALGILQKVMVSSADKKLTIEEVEKITGAPKRELIKKFLLSLLEADSSQALVTVAELTRAGVEMKVTLRLALEELRRGMFASYAPELLGEKYLAVDADEKEFYDQLASHSNAKFLSAILRELLTAYSEIGLLAVPALALELATVSIVRQISEKK</sequence>
<keyword evidence="2 6" id="KW-0548">Nucleotidyltransferase</keyword>
<dbReference type="NCBIfam" id="TIGR02397">
    <property type="entry name" value="dnaX_nterm"/>
    <property type="match status" value="1"/>
</dbReference>
<evidence type="ECO:0000313" key="8">
    <source>
        <dbReference type="EMBL" id="OHA57898.1"/>
    </source>
</evidence>
<reference evidence="8 9" key="1">
    <citation type="journal article" date="2016" name="Nat. Commun.">
        <title>Thousands of microbial genomes shed light on interconnected biogeochemical processes in an aquifer system.</title>
        <authorList>
            <person name="Anantharaman K."/>
            <person name="Brown C.T."/>
            <person name="Hug L.A."/>
            <person name="Sharon I."/>
            <person name="Castelle C.J."/>
            <person name="Probst A.J."/>
            <person name="Thomas B.C."/>
            <person name="Singh A."/>
            <person name="Wilkins M.J."/>
            <person name="Karaoz U."/>
            <person name="Brodie E.L."/>
            <person name="Williams K.H."/>
            <person name="Hubbard S.S."/>
            <person name="Banfield J.F."/>
        </authorList>
    </citation>
    <scope>NUCLEOTIDE SEQUENCE [LARGE SCALE GENOMIC DNA]</scope>
</reference>
<dbReference type="GO" id="GO:0003887">
    <property type="term" value="F:DNA-directed DNA polymerase activity"/>
    <property type="evidence" value="ECO:0007669"/>
    <property type="project" value="UniProtKB-KW"/>
</dbReference>
<comment type="function">
    <text evidence="6">DNA polymerase III is a complex, multichain enzyme responsible for most of the replicative synthesis in bacteria. This DNA polymerase also exhibits 3' to 5' exonuclease activity.</text>
</comment>
<comment type="caution">
    <text evidence="8">The sequence shown here is derived from an EMBL/GenBank/DDBJ whole genome shotgun (WGS) entry which is preliminary data.</text>
</comment>
<dbReference type="PANTHER" id="PTHR11669:SF0">
    <property type="entry name" value="PROTEIN STICHEL-LIKE 2"/>
    <property type="match status" value="1"/>
</dbReference>
<dbReference type="Pfam" id="PF12169">
    <property type="entry name" value="DNA_pol3_gamma3"/>
    <property type="match status" value="1"/>
</dbReference>
<evidence type="ECO:0000256" key="3">
    <source>
        <dbReference type="ARBA" id="ARBA00022705"/>
    </source>
</evidence>
<dbReference type="Pfam" id="PF13177">
    <property type="entry name" value="DNA_pol3_delta2"/>
    <property type="match status" value="1"/>
</dbReference>
<evidence type="ECO:0000259" key="7">
    <source>
        <dbReference type="SMART" id="SM00382"/>
    </source>
</evidence>
<organism evidence="8 9">
    <name type="scientific">Candidatus Vogelbacteria bacterium RIFOXYB1_FULL_42_16</name>
    <dbReference type="NCBI Taxonomy" id="1802436"/>
    <lineage>
        <taxon>Bacteria</taxon>
        <taxon>Candidatus Vogeliibacteriota</taxon>
    </lineage>
</organism>
<keyword evidence="3 6" id="KW-0235">DNA replication</keyword>
<dbReference type="InterPro" id="IPR022754">
    <property type="entry name" value="DNA_pol_III_gamma-3"/>
</dbReference>
<dbReference type="InterPro" id="IPR027417">
    <property type="entry name" value="P-loop_NTPase"/>
</dbReference>
<comment type="similarity">
    <text evidence="6">Belongs to the DnaX/STICHEL family.</text>
</comment>
<accession>A0A1G2QBR8</accession>
<dbReference type="SUPFAM" id="SSF48019">
    <property type="entry name" value="post-AAA+ oligomerization domain-like"/>
    <property type="match status" value="1"/>
</dbReference>
<dbReference type="InterPro" id="IPR000523">
    <property type="entry name" value="Mg_chelatse_chII-like_cat_dom"/>
</dbReference>
<dbReference type="STRING" id="1802436.A2370_02715"/>
<keyword evidence="6" id="KW-0547">Nucleotide-binding</keyword>
<feature type="domain" description="AAA+ ATPase" evidence="7">
    <location>
        <begin position="37"/>
        <end position="158"/>
    </location>
</feature>
<dbReference type="Gene3D" id="3.40.50.300">
    <property type="entry name" value="P-loop containing nucleotide triphosphate hydrolases"/>
    <property type="match status" value="1"/>
</dbReference>